<dbReference type="EMBL" id="JAFCMP010000135">
    <property type="protein sequence ID" value="KAG5185361.1"/>
    <property type="molecule type" value="Genomic_DNA"/>
</dbReference>
<reference evidence="2" key="1">
    <citation type="submission" date="2021-02" db="EMBL/GenBank/DDBJ databases">
        <title>First Annotated Genome of the Yellow-green Alga Tribonema minus.</title>
        <authorList>
            <person name="Mahan K.M."/>
        </authorList>
    </citation>
    <scope>NUCLEOTIDE SEQUENCE</scope>
    <source>
        <strain evidence="2">UTEX B ZZ1240</strain>
    </source>
</reference>
<name>A0A835Z159_9STRA</name>
<keyword evidence="3" id="KW-1185">Reference proteome</keyword>
<organism evidence="2 3">
    <name type="scientific">Tribonema minus</name>
    <dbReference type="NCBI Taxonomy" id="303371"/>
    <lineage>
        <taxon>Eukaryota</taxon>
        <taxon>Sar</taxon>
        <taxon>Stramenopiles</taxon>
        <taxon>Ochrophyta</taxon>
        <taxon>PX clade</taxon>
        <taxon>Xanthophyceae</taxon>
        <taxon>Tribonematales</taxon>
        <taxon>Tribonemataceae</taxon>
        <taxon>Tribonema</taxon>
    </lineage>
</organism>
<protein>
    <submittedName>
        <fullName evidence="2">Uncharacterized protein</fullName>
    </submittedName>
</protein>
<dbReference type="Proteomes" id="UP000664859">
    <property type="component" value="Unassembled WGS sequence"/>
</dbReference>
<evidence type="ECO:0000313" key="3">
    <source>
        <dbReference type="Proteomes" id="UP000664859"/>
    </source>
</evidence>
<proteinExistence type="predicted"/>
<accession>A0A835Z159</accession>
<comment type="caution">
    <text evidence="2">The sequence shown here is derived from an EMBL/GenBank/DDBJ whole genome shotgun (WGS) entry which is preliminary data.</text>
</comment>
<evidence type="ECO:0000313" key="2">
    <source>
        <dbReference type="EMBL" id="KAG5185361.1"/>
    </source>
</evidence>
<feature type="region of interest" description="Disordered" evidence="1">
    <location>
        <begin position="244"/>
        <end position="264"/>
    </location>
</feature>
<sequence>MGCASSAPAPTTEQLAACLDCERAALDKLRFGGITGVGQIASMVEERAGPEAGDAFRRWRVDAAKLADVTDASLLRMGIENDAQRERVLDVAADFLEAGALLHEMAVQERLAGRLELLLQPHLEAYMADAAPRALGTALRRRRAALSDGASPEEVQEAQVTLLHELMLLDAGAAGADGAVVADALWRAIAADAAQLQFWTLYGLGAAPLLRPHLATLAHRAFEDARPLRRQRLEAALAAIKAGGSSADAPAHGGGVGGGPEGGSDAADASALEYELGVAAEAAAIFVAKALASGADHAFRSAQHAQRQRRHASQP</sequence>
<feature type="compositionally biased region" description="Gly residues" evidence="1">
    <location>
        <begin position="252"/>
        <end position="262"/>
    </location>
</feature>
<dbReference type="AlphaFoldDB" id="A0A835Z159"/>
<gene>
    <name evidence="2" type="ORF">JKP88DRAFT_244461</name>
</gene>
<evidence type="ECO:0000256" key="1">
    <source>
        <dbReference type="SAM" id="MobiDB-lite"/>
    </source>
</evidence>